<dbReference type="InterPro" id="IPR006480">
    <property type="entry name" value="Phage_holin_4_1"/>
</dbReference>
<proteinExistence type="predicted"/>
<dbReference type="OrthoDB" id="2882723at2"/>
<sequence>MSEYMQWLYSIILTIVTSLFGEHWILFLLYLLLNIIDTLTGWAKARINNQESSSVALIGIIRKMGYWIMILIAFLIPVGFQELGKIISIDLSVTIFLGWFVLASLIINECRSILENLVDAGCKVPQILIKGLETASKNIESIGEENE</sequence>
<evidence type="ECO:0000256" key="4">
    <source>
        <dbReference type="ARBA" id="ARBA00023136"/>
    </source>
</evidence>
<accession>A0A1Y4STY8</accession>
<evidence type="ECO:0000313" key="6">
    <source>
        <dbReference type="EMBL" id="OUQ33368.1"/>
    </source>
</evidence>
<feature type="transmembrane region" description="Helical" evidence="5">
    <location>
        <begin position="6"/>
        <end position="33"/>
    </location>
</feature>
<organism evidence="6 7">
    <name type="scientific">Massilimicrobiota timonensis</name>
    <dbReference type="NCBI Taxonomy" id="1776392"/>
    <lineage>
        <taxon>Bacteria</taxon>
        <taxon>Bacillati</taxon>
        <taxon>Bacillota</taxon>
        <taxon>Erysipelotrichia</taxon>
        <taxon>Erysipelotrichales</taxon>
        <taxon>Erysipelotrichaceae</taxon>
        <taxon>Massilimicrobiota</taxon>
    </lineage>
</organism>
<evidence type="ECO:0000256" key="2">
    <source>
        <dbReference type="ARBA" id="ARBA00022692"/>
    </source>
</evidence>
<feature type="transmembrane region" description="Helical" evidence="5">
    <location>
        <begin position="54"/>
        <end position="80"/>
    </location>
</feature>
<comment type="subcellular location">
    <subcellularLocation>
        <location evidence="1">Membrane</location>
        <topology evidence="1">Multi-pass membrane protein</topology>
    </subcellularLocation>
</comment>
<dbReference type="EMBL" id="NFLJ01000032">
    <property type="protein sequence ID" value="OUQ33368.1"/>
    <property type="molecule type" value="Genomic_DNA"/>
</dbReference>
<dbReference type="AlphaFoldDB" id="A0A1Y4STY8"/>
<keyword evidence="4 5" id="KW-0472">Membrane</keyword>
<dbReference type="NCBIfam" id="TIGR01593">
    <property type="entry name" value="holin_tox_secr"/>
    <property type="match status" value="1"/>
</dbReference>
<keyword evidence="7" id="KW-1185">Reference proteome</keyword>
<comment type="caution">
    <text evidence="6">The sequence shown here is derived from an EMBL/GenBank/DDBJ whole genome shotgun (WGS) entry which is preliminary data.</text>
</comment>
<dbReference type="Proteomes" id="UP000195305">
    <property type="component" value="Unassembled WGS sequence"/>
</dbReference>
<name>A0A1Y4STY8_9FIRM</name>
<keyword evidence="3 5" id="KW-1133">Transmembrane helix</keyword>
<evidence type="ECO:0000256" key="3">
    <source>
        <dbReference type="ARBA" id="ARBA00022989"/>
    </source>
</evidence>
<evidence type="ECO:0000256" key="5">
    <source>
        <dbReference type="SAM" id="Phobius"/>
    </source>
</evidence>
<keyword evidence="2 5" id="KW-0812">Transmembrane</keyword>
<dbReference type="GO" id="GO:0016020">
    <property type="term" value="C:membrane"/>
    <property type="evidence" value="ECO:0007669"/>
    <property type="project" value="UniProtKB-SubCell"/>
</dbReference>
<feature type="transmembrane region" description="Helical" evidence="5">
    <location>
        <begin position="86"/>
        <end position="107"/>
    </location>
</feature>
<protein>
    <submittedName>
        <fullName evidence="6">Holin</fullName>
    </submittedName>
</protein>
<reference evidence="6 7" key="1">
    <citation type="journal article" date="2018" name="BMC Genomics">
        <title>Whole genome sequencing and function prediction of 133 gut anaerobes isolated from chicken caecum in pure cultures.</title>
        <authorList>
            <person name="Medvecky M."/>
            <person name="Cejkova D."/>
            <person name="Polansky O."/>
            <person name="Karasova D."/>
            <person name="Kubasova T."/>
            <person name="Cizek A."/>
            <person name="Rychlik I."/>
        </authorList>
    </citation>
    <scope>NUCLEOTIDE SEQUENCE [LARGE SCALE GENOMIC DNA]</scope>
    <source>
        <strain evidence="6 7">An13</strain>
    </source>
</reference>
<evidence type="ECO:0000313" key="7">
    <source>
        <dbReference type="Proteomes" id="UP000195305"/>
    </source>
</evidence>
<gene>
    <name evidence="6" type="ORF">B5E75_10555</name>
</gene>
<evidence type="ECO:0000256" key="1">
    <source>
        <dbReference type="ARBA" id="ARBA00004141"/>
    </source>
</evidence>
<dbReference type="Pfam" id="PF05105">
    <property type="entry name" value="Phage_holin_4_1"/>
    <property type="match status" value="1"/>
</dbReference>